<dbReference type="Proteomes" id="UP000295509">
    <property type="component" value="Unassembled WGS sequence"/>
</dbReference>
<proteinExistence type="predicted"/>
<evidence type="ECO:0000256" key="1">
    <source>
        <dbReference type="SAM" id="MobiDB-lite"/>
    </source>
</evidence>
<name>A0A4R8LIP8_9BURK</name>
<organism evidence="2 3">
    <name type="scientific">Paraburkholderia rhizosphaerae</name>
    <dbReference type="NCBI Taxonomy" id="480658"/>
    <lineage>
        <taxon>Bacteria</taxon>
        <taxon>Pseudomonadati</taxon>
        <taxon>Pseudomonadota</taxon>
        <taxon>Betaproteobacteria</taxon>
        <taxon>Burkholderiales</taxon>
        <taxon>Burkholderiaceae</taxon>
        <taxon>Paraburkholderia</taxon>
    </lineage>
</organism>
<feature type="compositionally biased region" description="Basic and acidic residues" evidence="1">
    <location>
        <begin position="96"/>
        <end position="105"/>
    </location>
</feature>
<dbReference type="EMBL" id="SORE01000018">
    <property type="protein sequence ID" value="TDY43228.1"/>
    <property type="molecule type" value="Genomic_DNA"/>
</dbReference>
<comment type="caution">
    <text evidence="2">The sequence shown here is derived from an EMBL/GenBank/DDBJ whole genome shotgun (WGS) entry which is preliminary data.</text>
</comment>
<sequence>MTLRYPIIYVRGYAMTERERNETAADPFCGFNVGSTLYRAVTDKASTPATSAWFTEARRSSCHGRLYVGALRRRRPESTNARPSRLNGGKPATAAEWRESPEKTG</sequence>
<protein>
    <submittedName>
        <fullName evidence="2">Uncharacterized protein</fullName>
    </submittedName>
</protein>
<gene>
    <name evidence="2" type="ORF">BX592_11823</name>
</gene>
<evidence type="ECO:0000313" key="2">
    <source>
        <dbReference type="EMBL" id="TDY43228.1"/>
    </source>
</evidence>
<dbReference type="OrthoDB" id="275181at2"/>
<reference evidence="2 3" key="1">
    <citation type="submission" date="2019-03" db="EMBL/GenBank/DDBJ databases">
        <title>Genomic Encyclopedia of Type Strains, Phase III (KMG-III): the genomes of soil and plant-associated and newly described type strains.</title>
        <authorList>
            <person name="Whitman W."/>
        </authorList>
    </citation>
    <scope>NUCLEOTIDE SEQUENCE [LARGE SCALE GENOMIC DNA]</scope>
    <source>
        <strain evidence="2 3">LMG 29544</strain>
    </source>
</reference>
<evidence type="ECO:0000313" key="3">
    <source>
        <dbReference type="Proteomes" id="UP000295509"/>
    </source>
</evidence>
<accession>A0A4R8LIP8</accession>
<keyword evidence="3" id="KW-1185">Reference proteome</keyword>
<feature type="region of interest" description="Disordered" evidence="1">
    <location>
        <begin position="73"/>
        <end position="105"/>
    </location>
</feature>
<dbReference type="AlphaFoldDB" id="A0A4R8LIP8"/>